<sequence length="226" mass="24889">MNTFHPLHRFMTDAAINKAKIDRARAKASPRNIKPSSAEYDDEIGRPINLSNGSSISNRELVCSHSSHCSIVIAMNTFHPLQQYVKNAPLVQAQIERARASPKQKDSKGKNYTEDEAVCRGVNLSSSSVLSNRVSSDSTASTASNLEITSLFNLLPRTQVMNTFHPYRQYMNNAPLLQAQIDRARKSTDKRSKKSNEQEDDGAGRPMALSNGSSRISSDSDASSKC</sequence>
<organism evidence="2 3">
    <name type="scientific">Thraustotheca clavata</name>
    <dbReference type="NCBI Taxonomy" id="74557"/>
    <lineage>
        <taxon>Eukaryota</taxon>
        <taxon>Sar</taxon>
        <taxon>Stramenopiles</taxon>
        <taxon>Oomycota</taxon>
        <taxon>Saprolegniomycetes</taxon>
        <taxon>Saprolegniales</taxon>
        <taxon>Achlyaceae</taxon>
        <taxon>Thraustotheca</taxon>
    </lineage>
</organism>
<comment type="caution">
    <text evidence="2">The sequence shown here is derived from an EMBL/GenBank/DDBJ whole genome shotgun (WGS) entry which is preliminary data.</text>
</comment>
<feature type="region of interest" description="Disordered" evidence="1">
    <location>
        <begin position="184"/>
        <end position="226"/>
    </location>
</feature>
<gene>
    <name evidence="2" type="ORF">THRCLA_23283</name>
</gene>
<feature type="compositionally biased region" description="Low complexity" evidence="1">
    <location>
        <begin position="210"/>
        <end position="226"/>
    </location>
</feature>
<dbReference type="OrthoDB" id="77433at2759"/>
<dbReference type="Proteomes" id="UP000243217">
    <property type="component" value="Unassembled WGS sequence"/>
</dbReference>
<protein>
    <submittedName>
        <fullName evidence="2">Uncharacterized protein</fullName>
    </submittedName>
</protein>
<evidence type="ECO:0000313" key="2">
    <source>
        <dbReference type="EMBL" id="OQR81888.1"/>
    </source>
</evidence>
<name>A0A1V9Y890_9STRA</name>
<proteinExistence type="predicted"/>
<dbReference type="AlphaFoldDB" id="A0A1V9Y890"/>
<feature type="compositionally biased region" description="Basic and acidic residues" evidence="1">
    <location>
        <begin position="184"/>
        <end position="197"/>
    </location>
</feature>
<reference evidence="2 3" key="1">
    <citation type="journal article" date="2014" name="Genome Biol. Evol.">
        <title>The secreted proteins of Achlya hypogyna and Thraustotheca clavata identify the ancestral oomycete secretome and reveal gene acquisitions by horizontal gene transfer.</title>
        <authorList>
            <person name="Misner I."/>
            <person name="Blouin N."/>
            <person name="Leonard G."/>
            <person name="Richards T.A."/>
            <person name="Lane C.E."/>
        </authorList>
    </citation>
    <scope>NUCLEOTIDE SEQUENCE [LARGE SCALE GENOMIC DNA]</scope>
    <source>
        <strain evidence="2 3">ATCC 34112</strain>
    </source>
</reference>
<accession>A0A1V9Y890</accession>
<evidence type="ECO:0000313" key="3">
    <source>
        <dbReference type="Proteomes" id="UP000243217"/>
    </source>
</evidence>
<dbReference type="EMBL" id="JNBS01004874">
    <property type="protein sequence ID" value="OQR81888.1"/>
    <property type="molecule type" value="Genomic_DNA"/>
</dbReference>
<evidence type="ECO:0000256" key="1">
    <source>
        <dbReference type="SAM" id="MobiDB-lite"/>
    </source>
</evidence>
<keyword evidence="3" id="KW-1185">Reference proteome</keyword>